<accession>A0ACB7UXY3</accession>
<keyword evidence="2" id="KW-1185">Reference proteome</keyword>
<protein>
    <submittedName>
        <fullName evidence="1">Uncharacterized protein</fullName>
    </submittedName>
</protein>
<name>A0ACB7UXY3_DIOAL</name>
<proteinExistence type="predicted"/>
<sequence length="56" mass="6281">MPQSSLLISSTSLNIALKLVALFLFSLDHLRFLYFFGAGVFTISEKTRKKLEFIGA</sequence>
<gene>
    <name evidence="1" type="ORF">IHE45_13G045100</name>
</gene>
<reference evidence="2" key="1">
    <citation type="journal article" date="2022" name="Nat. Commun.">
        <title>Chromosome evolution and the genetic basis of agronomically important traits in greater yam.</title>
        <authorList>
            <person name="Bredeson J.V."/>
            <person name="Lyons J.B."/>
            <person name="Oniyinde I.O."/>
            <person name="Okereke N.R."/>
            <person name="Kolade O."/>
            <person name="Nnabue I."/>
            <person name="Nwadili C.O."/>
            <person name="Hribova E."/>
            <person name="Parker M."/>
            <person name="Nwogha J."/>
            <person name="Shu S."/>
            <person name="Carlson J."/>
            <person name="Kariba R."/>
            <person name="Muthemba S."/>
            <person name="Knop K."/>
            <person name="Barton G.J."/>
            <person name="Sherwood A.V."/>
            <person name="Lopez-Montes A."/>
            <person name="Asiedu R."/>
            <person name="Jamnadass R."/>
            <person name="Muchugi A."/>
            <person name="Goodstein D."/>
            <person name="Egesi C.N."/>
            <person name="Featherston J."/>
            <person name="Asfaw A."/>
            <person name="Simpson G.G."/>
            <person name="Dolezel J."/>
            <person name="Hendre P.S."/>
            <person name="Van Deynze A."/>
            <person name="Kumar P.L."/>
            <person name="Obidiegwu J.E."/>
            <person name="Bhattacharjee R."/>
            <person name="Rokhsar D.S."/>
        </authorList>
    </citation>
    <scope>NUCLEOTIDE SEQUENCE [LARGE SCALE GENOMIC DNA]</scope>
    <source>
        <strain evidence="2">cv. TDa95/00328</strain>
    </source>
</reference>
<evidence type="ECO:0000313" key="2">
    <source>
        <dbReference type="Proteomes" id="UP000827976"/>
    </source>
</evidence>
<dbReference type="EMBL" id="CM037023">
    <property type="protein sequence ID" value="KAH7665611.1"/>
    <property type="molecule type" value="Genomic_DNA"/>
</dbReference>
<organism evidence="1 2">
    <name type="scientific">Dioscorea alata</name>
    <name type="common">Purple yam</name>
    <dbReference type="NCBI Taxonomy" id="55571"/>
    <lineage>
        <taxon>Eukaryota</taxon>
        <taxon>Viridiplantae</taxon>
        <taxon>Streptophyta</taxon>
        <taxon>Embryophyta</taxon>
        <taxon>Tracheophyta</taxon>
        <taxon>Spermatophyta</taxon>
        <taxon>Magnoliopsida</taxon>
        <taxon>Liliopsida</taxon>
        <taxon>Dioscoreales</taxon>
        <taxon>Dioscoreaceae</taxon>
        <taxon>Dioscorea</taxon>
    </lineage>
</organism>
<comment type="caution">
    <text evidence="1">The sequence shown here is derived from an EMBL/GenBank/DDBJ whole genome shotgun (WGS) entry which is preliminary data.</text>
</comment>
<evidence type="ECO:0000313" key="1">
    <source>
        <dbReference type="EMBL" id="KAH7665611.1"/>
    </source>
</evidence>
<dbReference type="Proteomes" id="UP000827976">
    <property type="component" value="Chromosome 13"/>
</dbReference>